<dbReference type="EMBL" id="BJUB01000005">
    <property type="protein sequence ID" value="GEK21314.1"/>
    <property type="molecule type" value="Genomic_DNA"/>
</dbReference>
<protein>
    <recommendedName>
        <fullName evidence="6">DUF4352 domain-containing protein</fullName>
    </recommendedName>
</protein>
<keyword evidence="3" id="KW-0812">Transmembrane</keyword>
<gene>
    <name evidence="4" type="ORF">CXY01_18340</name>
</gene>
<dbReference type="Proteomes" id="UP000321118">
    <property type="component" value="Unassembled WGS sequence"/>
</dbReference>
<keyword evidence="5" id="KW-1185">Reference proteome</keyword>
<keyword evidence="1" id="KW-0732">Signal</keyword>
<evidence type="ECO:0000313" key="4">
    <source>
        <dbReference type="EMBL" id="GEK21314.1"/>
    </source>
</evidence>
<evidence type="ECO:0000256" key="3">
    <source>
        <dbReference type="SAM" id="Phobius"/>
    </source>
</evidence>
<reference evidence="4 5" key="1">
    <citation type="submission" date="2019-07" db="EMBL/GenBank/DDBJ databases">
        <title>Whole genome shotgun sequence of Cellulomonas xylanilytica NBRC 101102.</title>
        <authorList>
            <person name="Hosoyama A."/>
            <person name="Uohara A."/>
            <person name="Ohji S."/>
            <person name="Ichikawa N."/>
        </authorList>
    </citation>
    <scope>NUCLEOTIDE SEQUENCE [LARGE SCALE GENOMIC DNA]</scope>
    <source>
        <strain evidence="4 5">NBRC 101102</strain>
    </source>
</reference>
<evidence type="ECO:0000256" key="2">
    <source>
        <dbReference type="SAM" id="MobiDB-lite"/>
    </source>
</evidence>
<dbReference type="RefSeq" id="WP_146927134.1">
    <property type="nucleotide sequence ID" value="NZ_BJUB01000005.1"/>
</dbReference>
<dbReference type="OrthoDB" id="3831250at2"/>
<feature type="transmembrane region" description="Helical" evidence="3">
    <location>
        <begin position="20"/>
        <end position="41"/>
    </location>
</feature>
<dbReference type="AlphaFoldDB" id="A0A510V364"/>
<evidence type="ECO:0008006" key="6">
    <source>
        <dbReference type="Google" id="ProtNLM"/>
    </source>
</evidence>
<feature type="region of interest" description="Disordered" evidence="2">
    <location>
        <begin position="42"/>
        <end position="110"/>
    </location>
</feature>
<proteinExistence type="predicted"/>
<keyword evidence="3" id="KW-0472">Membrane</keyword>
<organism evidence="4 5">
    <name type="scientific">Cellulomonas xylanilytica</name>
    <dbReference type="NCBI Taxonomy" id="233583"/>
    <lineage>
        <taxon>Bacteria</taxon>
        <taxon>Bacillati</taxon>
        <taxon>Actinomycetota</taxon>
        <taxon>Actinomycetes</taxon>
        <taxon>Micrococcales</taxon>
        <taxon>Cellulomonadaceae</taxon>
        <taxon>Cellulomonas</taxon>
    </lineage>
</organism>
<keyword evidence="3" id="KW-1133">Transmembrane helix</keyword>
<evidence type="ECO:0000313" key="5">
    <source>
        <dbReference type="Proteomes" id="UP000321118"/>
    </source>
</evidence>
<dbReference type="InterPro" id="IPR029050">
    <property type="entry name" value="Immunoprotect_excell_Ig-like"/>
</dbReference>
<feature type="compositionally biased region" description="Low complexity" evidence="2">
    <location>
        <begin position="49"/>
        <end position="88"/>
    </location>
</feature>
<sequence length="229" mass="22653">MSEPVNSPPVDEGASRRRPAWWWWVAGAVAVVLAVSIGIALTRPTSDDASPTATGTSASASETASATSSAPSSTPTEEPSAPAEGEAPAPAPAPEPGSTQTAPIDGTGTPAADVTARVALIEAVDGTAELPGEVGGPSLRVSVEITNGTASALDLTTAVVNLYYGADATPATPLGQPGTVPFAEQVEPGASSTGTFVFNVPVDARDDVTIELDLSVGSAVVLLRGPAGV</sequence>
<dbReference type="Gene3D" id="2.60.40.1240">
    <property type="match status" value="1"/>
</dbReference>
<name>A0A510V364_9CELL</name>
<evidence type="ECO:0000256" key="1">
    <source>
        <dbReference type="ARBA" id="ARBA00022729"/>
    </source>
</evidence>
<accession>A0A510V364</accession>
<comment type="caution">
    <text evidence="4">The sequence shown here is derived from an EMBL/GenBank/DDBJ whole genome shotgun (WGS) entry which is preliminary data.</text>
</comment>